<proteinExistence type="predicted"/>
<sequence>MLVLDGGPCAVGIESTIVDCTRGVPVLLRPGAITRAQIAAACGLQPLSKEELPAHTPRASGTLEAHYAPAAKVRLMDAAALQTALDLLGADAAHIAVYARTMPRTQSTRLVMRRMPDDAEATAQQLFAALRAFDDQGVKLIWIETPPATAAWEGVRDRLQRAAAA</sequence>
<dbReference type="InterPro" id="IPR017945">
    <property type="entry name" value="DHBP_synth_RibB-like_a/b_dom"/>
</dbReference>
<dbReference type="InterPro" id="IPR038385">
    <property type="entry name" value="Sua5/YwlC_C"/>
</dbReference>
<dbReference type="InterPro" id="IPR005145">
    <property type="entry name" value="Sua5_C"/>
</dbReference>
<keyword evidence="3" id="KW-1185">Reference proteome</keyword>
<feature type="domain" description="Threonylcarbamoyl-AMP synthase C-terminal" evidence="1">
    <location>
        <begin position="33"/>
        <end position="164"/>
    </location>
</feature>
<dbReference type="SUPFAM" id="SSF55821">
    <property type="entry name" value="YrdC/RibB"/>
    <property type="match status" value="1"/>
</dbReference>
<dbReference type="Pfam" id="PF03481">
    <property type="entry name" value="Sua5_C"/>
    <property type="match status" value="1"/>
</dbReference>
<evidence type="ECO:0000313" key="3">
    <source>
        <dbReference type="Proteomes" id="UP000003856"/>
    </source>
</evidence>
<dbReference type="AlphaFoldDB" id="C5TB33"/>
<gene>
    <name evidence="2" type="ORF">AcdelDRAFT_4113</name>
</gene>
<dbReference type="PATRIC" id="fig|573060.9.peg.829"/>
<name>C5TB33_ACIDE</name>
<dbReference type="EMBL" id="ACQT01000295">
    <property type="protein sequence ID" value="EER58317.1"/>
    <property type="molecule type" value="Genomic_DNA"/>
</dbReference>
<dbReference type="Proteomes" id="UP000003856">
    <property type="component" value="Unassembled WGS sequence"/>
</dbReference>
<organism evidence="2 3">
    <name type="scientific">Acidovorax delafieldii 2AN</name>
    <dbReference type="NCBI Taxonomy" id="573060"/>
    <lineage>
        <taxon>Bacteria</taxon>
        <taxon>Pseudomonadati</taxon>
        <taxon>Pseudomonadota</taxon>
        <taxon>Betaproteobacteria</taxon>
        <taxon>Burkholderiales</taxon>
        <taxon>Comamonadaceae</taxon>
        <taxon>Acidovorax</taxon>
    </lineage>
</organism>
<accession>C5TB33</accession>
<evidence type="ECO:0000259" key="1">
    <source>
        <dbReference type="Pfam" id="PF03481"/>
    </source>
</evidence>
<comment type="caution">
    <text evidence="2">The sequence shown here is derived from an EMBL/GenBank/DDBJ whole genome shotgun (WGS) entry which is preliminary data.</text>
</comment>
<evidence type="ECO:0000313" key="2">
    <source>
        <dbReference type="EMBL" id="EER58317.1"/>
    </source>
</evidence>
<protein>
    <submittedName>
        <fullName evidence="2">SUA5 domain protein</fullName>
    </submittedName>
</protein>
<reference evidence="2 3" key="1">
    <citation type="submission" date="2009-05" db="EMBL/GenBank/DDBJ databases">
        <title>The draft genome of Acidovorax delafieldii 2AN.</title>
        <authorList>
            <consortium name="US DOE Joint Genome Institute (JGI-PGF)"/>
            <person name="Lucas S."/>
            <person name="Copeland A."/>
            <person name="Lapidus A."/>
            <person name="Glavina del Rio T."/>
            <person name="Tice H."/>
            <person name="Bruce D."/>
            <person name="Goodwin L."/>
            <person name="Pitluck S."/>
            <person name="Larimer F."/>
            <person name="Land M.L."/>
            <person name="Hauser L."/>
            <person name="Shelobolina E.S."/>
            <person name="Picardal F."/>
            <person name="Roden E."/>
            <person name="Emerson D."/>
        </authorList>
    </citation>
    <scope>NUCLEOTIDE SEQUENCE [LARGE SCALE GENOMIC DNA]</scope>
    <source>
        <strain evidence="2 3">2AN</strain>
    </source>
</reference>
<dbReference type="Gene3D" id="3.90.870.10">
    <property type="entry name" value="DHBP synthase"/>
    <property type="match status" value="1"/>
</dbReference>
<dbReference type="Gene3D" id="3.40.50.11030">
    <property type="entry name" value="Threonylcarbamoyl-AMP synthase, C-terminal domain"/>
    <property type="match status" value="1"/>
</dbReference>